<evidence type="ECO:0000313" key="6">
    <source>
        <dbReference type="Proteomes" id="UP001602119"/>
    </source>
</evidence>
<dbReference type="PANTHER" id="PTHR30349:SF41">
    <property type="entry name" value="INTEGRASE_RECOMBINASE PROTEIN MJ0367-RELATED"/>
    <property type="match status" value="1"/>
</dbReference>
<dbReference type="Gene3D" id="1.10.443.10">
    <property type="entry name" value="Intergrase catalytic core"/>
    <property type="match status" value="1"/>
</dbReference>
<dbReference type="InterPro" id="IPR011010">
    <property type="entry name" value="DNA_brk_join_enz"/>
</dbReference>
<dbReference type="InterPro" id="IPR050090">
    <property type="entry name" value="Tyrosine_recombinase_XerCD"/>
</dbReference>
<organism evidence="5 6">
    <name type="scientific">Microtetraspora fusca</name>
    <dbReference type="NCBI Taxonomy" id="1997"/>
    <lineage>
        <taxon>Bacteria</taxon>
        <taxon>Bacillati</taxon>
        <taxon>Actinomycetota</taxon>
        <taxon>Actinomycetes</taxon>
        <taxon>Streptosporangiales</taxon>
        <taxon>Streptosporangiaceae</taxon>
        <taxon>Microtetraspora</taxon>
    </lineage>
</organism>
<evidence type="ECO:0000256" key="2">
    <source>
        <dbReference type="ARBA" id="ARBA00023125"/>
    </source>
</evidence>
<name>A0ABW6VCD3_MICFU</name>
<evidence type="ECO:0000256" key="1">
    <source>
        <dbReference type="ARBA" id="ARBA00008857"/>
    </source>
</evidence>
<sequence length="205" mass="22906">MLDQAEAVLKSAEGTPLHAYIVLSLLIGARTEELRPLTWSHVDLEGNPDAVPPVPASIMVWRSVRAGGDTKTEKSRRTLALPKRCVDALIRHRERQIVARKAAGPRWKDHDLVFASAVGTELDAHNVRRAFRKVLKKAGLNEKEWTPREMRHSFVSLLSDSGVPIENISRLVGHSNTRVTETVYRKQLRPVLVEGAEAMDGLFQP</sequence>
<dbReference type="Pfam" id="PF00589">
    <property type="entry name" value="Phage_integrase"/>
    <property type="match status" value="1"/>
</dbReference>
<dbReference type="RefSeq" id="WP_387345419.1">
    <property type="nucleotide sequence ID" value="NZ_JBIAXI010000021.1"/>
</dbReference>
<dbReference type="EMBL" id="JBIAXI010000021">
    <property type="protein sequence ID" value="MFF4777004.1"/>
    <property type="molecule type" value="Genomic_DNA"/>
</dbReference>
<evidence type="ECO:0000313" key="5">
    <source>
        <dbReference type="EMBL" id="MFF4777004.1"/>
    </source>
</evidence>
<protein>
    <submittedName>
        <fullName evidence="5">Site-specific integrase</fullName>
    </submittedName>
</protein>
<evidence type="ECO:0000256" key="3">
    <source>
        <dbReference type="ARBA" id="ARBA00023172"/>
    </source>
</evidence>
<accession>A0ABW6VCD3</accession>
<dbReference type="InterPro" id="IPR013762">
    <property type="entry name" value="Integrase-like_cat_sf"/>
</dbReference>
<dbReference type="Proteomes" id="UP001602119">
    <property type="component" value="Unassembled WGS sequence"/>
</dbReference>
<feature type="domain" description="Tyr recombinase" evidence="4">
    <location>
        <begin position="1"/>
        <end position="200"/>
    </location>
</feature>
<keyword evidence="3" id="KW-0233">DNA recombination</keyword>
<keyword evidence="6" id="KW-1185">Reference proteome</keyword>
<comment type="caution">
    <text evidence="5">The sequence shown here is derived from an EMBL/GenBank/DDBJ whole genome shotgun (WGS) entry which is preliminary data.</text>
</comment>
<reference evidence="5 6" key="1">
    <citation type="submission" date="2024-10" db="EMBL/GenBank/DDBJ databases">
        <title>The Natural Products Discovery Center: Release of the First 8490 Sequenced Strains for Exploring Actinobacteria Biosynthetic Diversity.</title>
        <authorList>
            <person name="Kalkreuter E."/>
            <person name="Kautsar S.A."/>
            <person name="Yang D."/>
            <person name="Bader C.D."/>
            <person name="Teijaro C.N."/>
            <person name="Fluegel L."/>
            <person name="Davis C.M."/>
            <person name="Simpson J.R."/>
            <person name="Lauterbach L."/>
            <person name="Steele A.D."/>
            <person name="Gui C."/>
            <person name="Meng S."/>
            <person name="Li G."/>
            <person name="Viehrig K."/>
            <person name="Ye F."/>
            <person name="Su P."/>
            <person name="Kiefer A.F."/>
            <person name="Nichols A."/>
            <person name="Cepeda A.J."/>
            <person name="Yan W."/>
            <person name="Fan B."/>
            <person name="Jiang Y."/>
            <person name="Adhikari A."/>
            <person name="Zheng C.-J."/>
            <person name="Schuster L."/>
            <person name="Cowan T.M."/>
            <person name="Smanski M.J."/>
            <person name="Chevrette M.G."/>
            <person name="De Carvalho L.P.S."/>
            <person name="Shen B."/>
        </authorList>
    </citation>
    <scope>NUCLEOTIDE SEQUENCE [LARGE SCALE GENOMIC DNA]</scope>
    <source>
        <strain evidence="5 6">NPDC001281</strain>
    </source>
</reference>
<gene>
    <name evidence="5" type="ORF">ACFY05_29495</name>
</gene>
<proteinExistence type="inferred from homology"/>
<evidence type="ECO:0000259" key="4">
    <source>
        <dbReference type="PROSITE" id="PS51898"/>
    </source>
</evidence>
<comment type="similarity">
    <text evidence="1">Belongs to the 'phage' integrase family.</text>
</comment>
<dbReference type="PANTHER" id="PTHR30349">
    <property type="entry name" value="PHAGE INTEGRASE-RELATED"/>
    <property type="match status" value="1"/>
</dbReference>
<dbReference type="CDD" id="cd01189">
    <property type="entry name" value="INT_ICEBs1_C_like"/>
    <property type="match status" value="1"/>
</dbReference>
<keyword evidence="2" id="KW-0238">DNA-binding</keyword>
<dbReference type="PROSITE" id="PS51898">
    <property type="entry name" value="TYR_RECOMBINASE"/>
    <property type="match status" value="1"/>
</dbReference>
<dbReference type="SUPFAM" id="SSF56349">
    <property type="entry name" value="DNA breaking-rejoining enzymes"/>
    <property type="match status" value="1"/>
</dbReference>
<dbReference type="InterPro" id="IPR002104">
    <property type="entry name" value="Integrase_catalytic"/>
</dbReference>